<dbReference type="InterPro" id="IPR057326">
    <property type="entry name" value="KR_dom"/>
</dbReference>
<evidence type="ECO:0000313" key="4">
    <source>
        <dbReference type="EMBL" id="MBP2621590.1"/>
    </source>
</evidence>
<comment type="caution">
    <text evidence="4">The sequence shown here is derived from an EMBL/GenBank/DDBJ whole genome shotgun (WGS) entry which is preliminary data.</text>
</comment>
<evidence type="ECO:0000256" key="1">
    <source>
        <dbReference type="ARBA" id="ARBA00006484"/>
    </source>
</evidence>
<evidence type="ECO:0000259" key="3">
    <source>
        <dbReference type="SMART" id="SM00822"/>
    </source>
</evidence>
<comment type="similarity">
    <text evidence="1">Belongs to the short-chain dehydrogenases/reductases (SDR) family.</text>
</comment>
<name>A0ABS5AYI9_9STRE</name>
<dbReference type="PROSITE" id="PS00061">
    <property type="entry name" value="ADH_SHORT"/>
    <property type="match status" value="1"/>
</dbReference>
<reference evidence="4 5" key="1">
    <citation type="submission" date="2018-05" db="EMBL/GenBank/DDBJ databases">
        <title>Draft genome sequence of Streptococcus panodentis CCUG 70867T.</title>
        <authorList>
            <person name="Salva-Serra F."/>
            <person name="Mendez V."/>
            <person name="Jaen-Luchoro D."/>
            <person name="Gonzales-Siles L."/>
            <person name="Karlsson R."/>
            <person name="Engstrom-Jakobsson H."/>
            <person name="Busquets A."/>
            <person name="Gomila M."/>
            <person name="Pineiro-Iglesias B."/>
            <person name="Bennasar-Figueras A."/>
            <person name="Seeger M."/>
            <person name="Moore E."/>
        </authorList>
    </citation>
    <scope>NUCLEOTIDE SEQUENCE [LARGE SCALE GENOMIC DNA]</scope>
    <source>
        <strain evidence="4 5">CCUG 70867</strain>
    </source>
</reference>
<evidence type="ECO:0000256" key="2">
    <source>
        <dbReference type="ARBA" id="ARBA00023002"/>
    </source>
</evidence>
<protein>
    <submittedName>
        <fullName evidence="4">Ketoacyl reductase</fullName>
    </submittedName>
</protein>
<dbReference type="PANTHER" id="PTHR44196:SF1">
    <property type="entry name" value="DEHYDROGENASE_REDUCTASE SDR FAMILY MEMBER 7B"/>
    <property type="match status" value="1"/>
</dbReference>
<organism evidence="4 5">
    <name type="scientific">Streptococcus panodentis</name>
    <dbReference type="NCBI Taxonomy" id="1581472"/>
    <lineage>
        <taxon>Bacteria</taxon>
        <taxon>Bacillati</taxon>
        <taxon>Bacillota</taxon>
        <taxon>Bacilli</taxon>
        <taxon>Lactobacillales</taxon>
        <taxon>Streptococcaceae</taxon>
        <taxon>Streptococcus</taxon>
    </lineage>
</organism>
<proteinExistence type="inferred from homology"/>
<dbReference type="InterPro" id="IPR036291">
    <property type="entry name" value="NAD(P)-bd_dom_sf"/>
</dbReference>
<dbReference type="PANTHER" id="PTHR44196">
    <property type="entry name" value="DEHYDROGENASE/REDUCTASE SDR FAMILY MEMBER 7B"/>
    <property type="match status" value="1"/>
</dbReference>
<dbReference type="SMART" id="SM00822">
    <property type="entry name" value="PKS_KR"/>
    <property type="match status" value="1"/>
</dbReference>
<keyword evidence="5" id="KW-1185">Reference proteome</keyword>
<dbReference type="RefSeq" id="WP_209551689.1">
    <property type="nucleotide sequence ID" value="NZ_QFAY01000020.1"/>
</dbReference>
<keyword evidence="2" id="KW-0560">Oxidoreductase</keyword>
<gene>
    <name evidence="4" type="ORF">DHL47_09740</name>
</gene>
<dbReference type="Proteomes" id="UP001519349">
    <property type="component" value="Unassembled WGS sequence"/>
</dbReference>
<evidence type="ECO:0000313" key="5">
    <source>
        <dbReference type="Proteomes" id="UP001519349"/>
    </source>
</evidence>
<sequence length="257" mass="27525">MEKAKKIKKVVLLGASGGIGRQLAERLAQRADQLLLVGRDESRLRQAVKELGESPAQLDYRVLDMRDRAALEQFAHNLEADLLINCSGLASLEQAANLTAAAEADIWQVNCLAPIFLMKQAVQSGSCTTFVQLSSLAAICPHPYLAAYSASKAALHSYCLSLQEELRQAGSAMKICVYTLGPTQTGILPQQAAAALGGGGLQLQASAAAAGILKQLEKERTSAVIGARYRLLVCLMKLLPQSWQLGLLGHYLRKGLS</sequence>
<dbReference type="PRINTS" id="PR00081">
    <property type="entry name" value="GDHRDH"/>
</dbReference>
<dbReference type="SUPFAM" id="SSF51735">
    <property type="entry name" value="NAD(P)-binding Rossmann-fold domains"/>
    <property type="match status" value="1"/>
</dbReference>
<dbReference type="Pfam" id="PF00106">
    <property type="entry name" value="adh_short"/>
    <property type="match status" value="1"/>
</dbReference>
<dbReference type="EMBL" id="QFAY01000020">
    <property type="protein sequence ID" value="MBP2621590.1"/>
    <property type="molecule type" value="Genomic_DNA"/>
</dbReference>
<accession>A0ABS5AYI9</accession>
<dbReference type="Gene3D" id="3.40.50.720">
    <property type="entry name" value="NAD(P)-binding Rossmann-like Domain"/>
    <property type="match status" value="1"/>
</dbReference>
<dbReference type="InterPro" id="IPR002347">
    <property type="entry name" value="SDR_fam"/>
</dbReference>
<feature type="domain" description="Ketoreductase" evidence="3">
    <location>
        <begin position="8"/>
        <end position="178"/>
    </location>
</feature>
<dbReference type="CDD" id="cd05233">
    <property type="entry name" value="SDR_c"/>
    <property type="match status" value="1"/>
</dbReference>
<dbReference type="InterPro" id="IPR020904">
    <property type="entry name" value="Sc_DH/Rdtase_CS"/>
</dbReference>